<reference evidence="2 3" key="1">
    <citation type="submission" date="2020-03" db="EMBL/GenBank/DDBJ databases">
        <title>Nocardioides sp. nov., isolated from fish.</title>
        <authorList>
            <person name="Hyun D.-W."/>
            <person name="Bae J.-W."/>
        </authorList>
    </citation>
    <scope>NUCLEOTIDE SEQUENCE [LARGE SCALE GENOMIC DNA]</scope>
    <source>
        <strain evidence="2 3">HDW12A</strain>
    </source>
</reference>
<keyword evidence="3" id="KW-1185">Reference proteome</keyword>
<gene>
    <name evidence="2" type="ORF">G7071_09045</name>
</gene>
<name>A0A6G7YF92_9ACTN</name>
<dbReference type="Proteomes" id="UP000502035">
    <property type="component" value="Chromosome"/>
</dbReference>
<feature type="compositionally biased region" description="Acidic residues" evidence="1">
    <location>
        <begin position="206"/>
        <end position="217"/>
    </location>
</feature>
<dbReference type="InterPro" id="IPR007396">
    <property type="entry name" value="TR_PAI2-type"/>
</dbReference>
<dbReference type="RefSeq" id="WP_166317631.1">
    <property type="nucleotide sequence ID" value="NZ_CP049866.1"/>
</dbReference>
<feature type="region of interest" description="Disordered" evidence="1">
    <location>
        <begin position="186"/>
        <end position="217"/>
    </location>
</feature>
<dbReference type="EMBL" id="CP049866">
    <property type="protein sequence ID" value="QIK75564.1"/>
    <property type="molecule type" value="Genomic_DNA"/>
</dbReference>
<dbReference type="PANTHER" id="PTHR35802">
    <property type="entry name" value="PROTEASE SYNTHASE AND SPORULATION PROTEIN PAI 2"/>
    <property type="match status" value="1"/>
</dbReference>
<dbReference type="KEGG" id="npi:G7071_09045"/>
<dbReference type="Gene3D" id="2.30.110.10">
    <property type="entry name" value="Electron Transport, Fmn-binding Protein, Chain A"/>
    <property type="match status" value="1"/>
</dbReference>
<dbReference type="Pfam" id="PF04299">
    <property type="entry name" value="FMN_bind_2"/>
    <property type="match status" value="1"/>
</dbReference>
<dbReference type="PANTHER" id="PTHR35802:SF1">
    <property type="entry name" value="PROTEASE SYNTHASE AND SPORULATION PROTEIN PAI 2"/>
    <property type="match status" value="1"/>
</dbReference>
<dbReference type="PIRSF" id="PIRSF010372">
    <property type="entry name" value="PaiB"/>
    <property type="match status" value="1"/>
</dbReference>
<sequence>MYTPPFNRADDEDALRAFVAEVRAGWWVTNGGQAAPLATYLPVIWRGGTVIAHLARANPHWREIGSGTPALVIVTGPDAYVSPTWYAAKAEHGKVVPTWNYSAVHLSGLARVHDDPAWLRMAVEELTDEHERGRDAPWQVSDAPGSFVDGQLRGIVGVELTVSRVEGKAKLSQNRTRADRAGVVDGIRQGGRAGEQPVADQMASALDDEQEPEGSAG</sequence>
<evidence type="ECO:0000256" key="1">
    <source>
        <dbReference type="SAM" id="MobiDB-lite"/>
    </source>
</evidence>
<dbReference type="AlphaFoldDB" id="A0A6G7YF92"/>
<evidence type="ECO:0000313" key="3">
    <source>
        <dbReference type="Proteomes" id="UP000502035"/>
    </source>
</evidence>
<evidence type="ECO:0000313" key="2">
    <source>
        <dbReference type="EMBL" id="QIK75564.1"/>
    </source>
</evidence>
<proteinExistence type="predicted"/>
<protein>
    <submittedName>
        <fullName evidence="2">FMN-binding negative transcriptional regulator</fullName>
    </submittedName>
</protein>
<organism evidence="2 3">
    <name type="scientific">Nocardioides piscis</name>
    <dbReference type="NCBI Taxonomy" id="2714938"/>
    <lineage>
        <taxon>Bacteria</taxon>
        <taxon>Bacillati</taxon>
        <taxon>Actinomycetota</taxon>
        <taxon>Actinomycetes</taxon>
        <taxon>Propionibacteriales</taxon>
        <taxon>Nocardioidaceae</taxon>
        <taxon>Nocardioides</taxon>
    </lineage>
</organism>
<dbReference type="SUPFAM" id="SSF50475">
    <property type="entry name" value="FMN-binding split barrel"/>
    <property type="match status" value="1"/>
</dbReference>
<accession>A0A6G7YF92</accession>
<dbReference type="InterPro" id="IPR012349">
    <property type="entry name" value="Split_barrel_FMN-bd"/>
</dbReference>